<proteinExistence type="predicted"/>
<feature type="transmembrane region" description="Helical" evidence="1">
    <location>
        <begin position="32"/>
        <end position="54"/>
    </location>
</feature>
<dbReference type="VEuPathDB" id="CryptoDB:GNI_083650"/>
<reference evidence="2" key="1">
    <citation type="submission" date="2013-12" db="EMBL/GenBank/DDBJ databases">
        <authorList>
            <person name="Omoto C.K."/>
            <person name="Sibley D."/>
            <person name="Venepally P."/>
            <person name="Hadjithomas M."/>
            <person name="Karamycheva S."/>
            <person name="Brunk B."/>
            <person name="Roos D."/>
            <person name="Caler E."/>
            <person name="Lorenzi H."/>
        </authorList>
    </citation>
    <scope>NUCLEOTIDE SEQUENCE</scope>
</reference>
<evidence type="ECO:0000256" key="1">
    <source>
        <dbReference type="SAM" id="Phobius"/>
    </source>
</evidence>
<accession>A0A023B659</accession>
<dbReference type="EMBL" id="AFNH02000628">
    <property type="protein sequence ID" value="EZG65388.1"/>
    <property type="molecule type" value="Genomic_DNA"/>
</dbReference>
<feature type="transmembrane region" description="Helical" evidence="1">
    <location>
        <begin position="6"/>
        <end position="25"/>
    </location>
</feature>
<name>A0A023B659_GRENI</name>
<dbReference type="GeneID" id="22913009"/>
<keyword evidence="3" id="KW-1185">Reference proteome</keyword>
<dbReference type="RefSeq" id="XP_011134087.1">
    <property type="nucleotide sequence ID" value="XM_011135785.1"/>
</dbReference>
<evidence type="ECO:0000313" key="2">
    <source>
        <dbReference type="EMBL" id="EZG65388.1"/>
    </source>
</evidence>
<keyword evidence="1 2" id="KW-0812">Transmembrane</keyword>
<comment type="caution">
    <text evidence="2">The sequence shown here is derived from an EMBL/GenBank/DDBJ whole genome shotgun (WGS) entry which is preliminary data.</text>
</comment>
<organism evidence="2 3">
    <name type="scientific">Gregarina niphandrodes</name>
    <name type="common">Septate eugregarine</name>
    <dbReference type="NCBI Taxonomy" id="110365"/>
    <lineage>
        <taxon>Eukaryota</taxon>
        <taxon>Sar</taxon>
        <taxon>Alveolata</taxon>
        <taxon>Apicomplexa</taxon>
        <taxon>Conoidasida</taxon>
        <taxon>Gregarinasina</taxon>
        <taxon>Eugregarinorida</taxon>
        <taxon>Gregarinidae</taxon>
        <taxon>Gregarina</taxon>
    </lineage>
</organism>
<feature type="transmembrane region" description="Helical" evidence="1">
    <location>
        <begin position="74"/>
        <end position="92"/>
    </location>
</feature>
<protein>
    <submittedName>
        <fullName evidence="2">Transmembrane protein</fullName>
    </submittedName>
</protein>
<gene>
    <name evidence="2" type="ORF">GNI_083650</name>
</gene>
<dbReference type="Proteomes" id="UP000019763">
    <property type="component" value="Unassembled WGS sequence"/>
</dbReference>
<evidence type="ECO:0000313" key="3">
    <source>
        <dbReference type="Proteomes" id="UP000019763"/>
    </source>
</evidence>
<dbReference type="AlphaFoldDB" id="A0A023B659"/>
<sequence length="132" mass="14860">MLTFVALLLLICICGILGILLKWTFGLRTIGIGFMILFINCAVTIIVTLMVWFFTMCHVGGAEWDLHGTELYHAWVVLALEFLVVALAWHTISALRSLQWVIAYGGSGWEKLNYKDLRNIYAAEAYLGDFGQ</sequence>
<keyword evidence="1" id="KW-0472">Membrane</keyword>
<keyword evidence="1" id="KW-1133">Transmembrane helix</keyword>